<keyword evidence="3" id="KW-1185">Reference proteome</keyword>
<organism evidence="2 3">
    <name type="scientific">Funiculus sociatus GB2-A5</name>
    <dbReference type="NCBI Taxonomy" id="2933946"/>
    <lineage>
        <taxon>Bacteria</taxon>
        <taxon>Bacillati</taxon>
        <taxon>Cyanobacteriota</taxon>
        <taxon>Cyanophyceae</taxon>
        <taxon>Coleofasciculales</taxon>
        <taxon>Coleofasciculaceae</taxon>
        <taxon>Funiculus</taxon>
    </lineage>
</organism>
<keyword evidence="2" id="KW-0808">Transferase</keyword>
<dbReference type="InterPro" id="IPR052514">
    <property type="entry name" value="SAM-dependent_MTase"/>
</dbReference>
<keyword evidence="2" id="KW-0489">Methyltransferase</keyword>
<dbReference type="Gene3D" id="3.40.50.150">
    <property type="entry name" value="Vaccinia Virus protein VP39"/>
    <property type="match status" value="1"/>
</dbReference>
<dbReference type="GO" id="GO:0032259">
    <property type="term" value="P:methylation"/>
    <property type="evidence" value="ECO:0007669"/>
    <property type="project" value="UniProtKB-KW"/>
</dbReference>
<reference evidence="2 3" key="1">
    <citation type="submission" date="2022-04" db="EMBL/GenBank/DDBJ databases">
        <title>Positive selection, recombination, and allopatry shape intraspecific diversity of widespread and dominant cyanobacteria.</title>
        <authorList>
            <person name="Wei J."/>
            <person name="Shu W."/>
            <person name="Hu C."/>
        </authorList>
    </citation>
    <scope>NUCLEOTIDE SEQUENCE [LARGE SCALE GENOMIC DNA]</scope>
    <source>
        <strain evidence="2 3">GB2-A5</strain>
    </source>
</reference>
<comment type="caution">
    <text evidence="2">The sequence shown here is derived from an EMBL/GenBank/DDBJ whole genome shotgun (WGS) entry which is preliminary data.</text>
</comment>
<protein>
    <submittedName>
        <fullName evidence="2">FkbM family methyltransferase</fullName>
    </submittedName>
</protein>
<proteinExistence type="predicted"/>
<gene>
    <name evidence="2" type="ORF">NDI37_14735</name>
</gene>
<dbReference type="RefSeq" id="WP_190421749.1">
    <property type="nucleotide sequence ID" value="NZ_JAMPKK010000031.1"/>
</dbReference>
<dbReference type="PANTHER" id="PTHR34203:SF15">
    <property type="entry name" value="SLL1173 PROTEIN"/>
    <property type="match status" value="1"/>
</dbReference>
<accession>A0ABV0JQG8</accession>
<dbReference type="Pfam" id="PF05050">
    <property type="entry name" value="Methyltransf_21"/>
    <property type="match status" value="1"/>
</dbReference>
<sequence length="285" mass="32534">MSSIRYFITKLRQKKRPFLFIISRLLWASGFCQLFSIKCKSYQLRFFPTSGSADKWVDPDAGEEDEIFFNSYLRSGDVVIDVGANIGTLTLTAATIVGSSGKVFSVEAHPATFKYLQKNIEINDLKNIHLFNIAIGNKNSLVGFSNKRSDEQNEVTGSQGIQVEVKKLDDLFVDKLESVELLKVDVEGYEKFVFQGALEILKKTECIYFESWKQHFAKYNYSTFDVFNILKSSAFSIYKLKHGKIVQLPLDYISEDCENLLAIKNIQSFIERTGFCIGESYEPYL</sequence>
<evidence type="ECO:0000259" key="1">
    <source>
        <dbReference type="Pfam" id="PF05050"/>
    </source>
</evidence>
<dbReference type="EMBL" id="JAMPKK010000031">
    <property type="protein sequence ID" value="MEP0865724.1"/>
    <property type="molecule type" value="Genomic_DNA"/>
</dbReference>
<dbReference type="InterPro" id="IPR029063">
    <property type="entry name" value="SAM-dependent_MTases_sf"/>
</dbReference>
<dbReference type="SUPFAM" id="SSF53335">
    <property type="entry name" value="S-adenosyl-L-methionine-dependent methyltransferases"/>
    <property type="match status" value="1"/>
</dbReference>
<evidence type="ECO:0000313" key="3">
    <source>
        <dbReference type="Proteomes" id="UP001442494"/>
    </source>
</evidence>
<evidence type="ECO:0000313" key="2">
    <source>
        <dbReference type="EMBL" id="MEP0865724.1"/>
    </source>
</evidence>
<dbReference type="InterPro" id="IPR006342">
    <property type="entry name" value="FkbM_mtfrase"/>
</dbReference>
<dbReference type="GO" id="GO:0008168">
    <property type="term" value="F:methyltransferase activity"/>
    <property type="evidence" value="ECO:0007669"/>
    <property type="project" value="UniProtKB-KW"/>
</dbReference>
<dbReference type="Proteomes" id="UP001442494">
    <property type="component" value="Unassembled WGS sequence"/>
</dbReference>
<dbReference type="NCBIfam" id="TIGR01444">
    <property type="entry name" value="fkbM_fam"/>
    <property type="match status" value="1"/>
</dbReference>
<name>A0ABV0JQG8_9CYAN</name>
<feature type="domain" description="Methyltransferase FkbM" evidence="1">
    <location>
        <begin position="81"/>
        <end position="231"/>
    </location>
</feature>
<dbReference type="PANTHER" id="PTHR34203">
    <property type="entry name" value="METHYLTRANSFERASE, FKBM FAMILY PROTEIN"/>
    <property type="match status" value="1"/>
</dbReference>